<dbReference type="InterPro" id="IPR000873">
    <property type="entry name" value="AMP-dep_synth/lig_dom"/>
</dbReference>
<dbReference type="PANTHER" id="PTHR43201">
    <property type="entry name" value="ACYL-COA SYNTHETASE"/>
    <property type="match status" value="1"/>
</dbReference>
<evidence type="ECO:0000259" key="2">
    <source>
        <dbReference type="Pfam" id="PF00501"/>
    </source>
</evidence>
<comment type="similarity">
    <text evidence="1">Belongs to the ATP-dependent AMP-binding enzyme family.</text>
</comment>
<evidence type="ECO:0008006" key="6">
    <source>
        <dbReference type="Google" id="ProtNLM"/>
    </source>
</evidence>
<dbReference type="Proteomes" id="UP000053274">
    <property type="component" value="Unassembled WGS sequence"/>
</dbReference>
<name>A0A0R2PIA0_9ACTN</name>
<dbReference type="Pfam" id="PF13193">
    <property type="entry name" value="AMP-binding_C"/>
    <property type="match status" value="1"/>
</dbReference>
<dbReference type="PANTHER" id="PTHR43201:SF8">
    <property type="entry name" value="ACYL-COA SYNTHETASE FAMILY MEMBER 3"/>
    <property type="match status" value="1"/>
</dbReference>
<proteinExistence type="inferred from homology"/>
<gene>
    <name evidence="4" type="ORF">ABR54_02910</name>
</gene>
<protein>
    <recommendedName>
        <fullName evidence="6">AMP-dependent synthetase/ligase domain-containing protein</fullName>
    </recommendedName>
</protein>
<evidence type="ECO:0000259" key="3">
    <source>
        <dbReference type="Pfam" id="PF13193"/>
    </source>
</evidence>
<evidence type="ECO:0000313" key="5">
    <source>
        <dbReference type="Proteomes" id="UP000053274"/>
    </source>
</evidence>
<dbReference type="InterPro" id="IPR042099">
    <property type="entry name" value="ANL_N_sf"/>
</dbReference>
<dbReference type="AlphaFoldDB" id="A0A0R2PIA0"/>
<dbReference type="Pfam" id="PF00501">
    <property type="entry name" value="AMP-binding"/>
    <property type="match status" value="1"/>
</dbReference>
<dbReference type="EMBL" id="LIAM01000065">
    <property type="protein sequence ID" value="KRO35699.1"/>
    <property type="molecule type" value="Genomic_DNA"/>
</dbReference>
<organism evidence="4 5">
    <name type="scientific">Actinobacteria bacterium BACL15 MAG-120619-bin91</name>
    <dbReference type="NCBI Taxonomy" id="1655562"/>
    <lineage>
        <taxon>Bacteria</taxon>
        <taxon>Bacillati</taxon>
        <taxon>Actinomycetota</taxon>
        <taxon>Actinomycetes</taxon>
        <taxon>Actinomycetes incertae sedis</taxon>
        <taxon>ac1 cluster</taxon>
    </lineage>
</organism>
<feature type="domain" description="AMP-dependent synthetase/ligase" evidence="2">
    <location>
        <begin position="44"/>
        <end position="200"/>
    </location>
</feature>
<comment type="caution">
    <text evidence="4">The sequence shown here is derived from an EMBL/GenBank/DDBJ whole genome shotgun (WGS) entry which is preliminary data.</text>
</comment>
<sequence length="350" mass="36997">MDKSSQRKVLRVSPGCELPQLARDITTALAGNGPTLGFGEVASEFATAQTAVVIGTSGTTGAPKEIMLSAHALLSSARASNRFIGASPGDTWSLLLPLTHVAAVNVFVRAFELGTIPVDLRNHVGQYPRVDFTAIVPTQLFRALNGDDNLLKHLQGAKKVLVGGASLSAAVRNQAVAAGVNVVTTYGMSETSGGCVYNGEVLEGVEVELRGGSIFIRGNVLALNLELNDGWFESNDLGEFIDDKLHVIGRSDDVIITGGENLSLSNVEALLNEHFPSIQTAAFSVDDPQWGQTLHIAVVGEVDSQSISSLLDTKIGSFAKPKGIHSLNSLPLLGIGKIDRKRLAQEISHE</sequence>
<dbReference type="SUPFAM" id="SSF56801">
    <property type="entry name" value="Acetyl-CoA synthetase-like"/>
    <property type="match status" value="1"/>
</dbReference>
<dbReference type="GO" id="GO:0006631">
    <property type="term" value="P:fatty acid metabolic process"/>
    <property type="evidence" value="ECO:0007669"/>
    <property type="project" value="TreeGrafter"/>
</dbReference>
<evidence type="ECO:0000313" key="4">
    <source>
        <dbReference type="EMBL" id="KRO35699.1"/>
    </source>
</evidence>
<dbReference type="GO" id="GO:0031956">
    <property type="term" value="F:medium-chain fatty acid-CoA ligase activity"/>
    <property type="evidence" value="ECO:0007669"/>
    <property type="project" value="TreeGrafter"/>
</dbReference>
<dbReference type="Gene3D" id="3.40.50.12780">
    <property type="entry name" value="N-terminal domain of ligase-like"/>
    <property type="match status" value="1"/>
</dbReference>
<dbReference type="PROSITE" id="PS00455">
    <property type="entry name" value="AMP_BINDING"/>
    <property type="match status" value="1"/>
</dbReference>
<dbReference type="InterPro" id="IPR025110">
    <property type="entry name" value="AMP-bd_C"/>
</dbReference>
<dbReference type="Gene3D" id="3.30.300.30">
    <property type="match status" value="1"/>
</dbReference>
<dbReference type="InterPro" id="IPR020845">
    <property type="entry name" value="AMP-binding_CS"/>
</dbReference>
<feature type="domain" description="AMP-binding enzyme C-terminal" evidence="3">
    <location>
        <begin position="267"/>
        <end position="337"/>
    </location>
</feature>
<reference evidence="4 5" key="1">
    <citation type="submission" date="2015-10" db="EMBL/GenBank/DDBJ databases">
        <title>Metagenome-Assembled Genomes uncover a global brackish microbiome.</title>
        <authorList>
            <person name="Hugerth L.W."/>
            <person name="Larsson J."/>
            <person name="Alneberg J."/>
            <person name="Lindh M.V."/>
            <person name="Legrand C."/>
            <person name="Pinhassi J."/>
            <person name="Andersson A.F."/>
        </authorList>
    </citation>
    <scope>NUCLEOTIDE SEQUENCE [LARGE SCALE GENOMIC DNA]</scope>
    <source>
        <strain evidence="4">BACL15 MAG-120619-bin91</strain>
    </source>
</reference>
<dbReference type="InterPro" id="IPR045851">
    <property type="entry name" value="AMP-bd_C_sf"/>
</dbReference>
<evidence type="ECO:0000256" key="1">
    <source>
        <dbReference type="ARBA" id="ARBA00006432"/>
    </source>
</evidence>
<accession>A0A0R2PIA0</accession>